<dbReference type="CDD" id="cd17253">
    <property type="entry name" value="RMtype1_S_Eco933I-TRD2-CR2_like"/>
    <property type="match status" value="1"/>
</dbReference>
<dbReference type="CDD" id="cd17515">
    <property type="entry name" value="RMtype1_S_MjaORF132P_Sau1132ORF3780P-TRD1-CR1_like"/>
    <property type="match status" value="1"/>
</dbReference>
<dbReference type="RefSeq" id="WP_171606938.1">
    <property type="nucleotide sequence ID" value="NZ_WHPF01000004.1"/>
</dbReference>
<evidence type="ECO:0000313" key="7">
    <source>
        <dbReference type="Proteomes" id="UP000598971"/>
    </source>
</evidence>
<keyword evidence="2" id="KW-0680">Restriction system</keyword>
<dbReference type="InterPro" id="IPR044946">
    <property type="entry name" value="Restrct_endonuc_typeI_TRD_sf"/>
</dbReference>
<evidence type="ECO:0000259" key="5">
    <source>
        <dbReference type="Pfam" id="PF01420"/>
    </source>
</evidence>
<dbReference type="AlphaFoldDB" id="A0A8J8JQQ8"/>
<comment type="caution">
    <text evidence="6">The sequence shown here is derived from an EMBL/GenBank/DDBJ whole genome shotgun (WGS) entry which is preliminary data.</text>
</comment>
<dbReference type="EMBL" id="WHPF01000004">
    <property type="protein sequence ID" value="NNV55007.1"/>
    <property type="molecule type" value="Genomic_DNA"/>
</dbReference>
<protein>
    <submittedName>
        <fullName evidence="6">Restriction endonuclease subunit S</fullName>
    </submittedName>
</protein>
<evidence type="ECO:0000256" key="2">
    <source>
        <dbReference type="ARBA" id="ARBA00022747"/>
    </source>
</evidence>
<dbReference type="Proteomes" id="UP000598971">
    <property type="component" value="Unassembled WGS sequence"/>
</dbReference>
<dbReference type="Pfam" id="PF01420">
    <property type="entry name" value="Methylase_S"/>
    <property type="match status" value="2"/>
</dbReference>
<comment type="similarity">
    <text evidence="1">Belongs to the type-I restriction system S methylase family.</text>
</comment>
<feature type="domain" description="Type I restriction modification DNA specificity" evidence="5">
    <location>
        <begin position="214"/>
        <end position="396"/>
    </location>
</feature>
<dbReference type="SUPFAM" id="SSF116734">
    <property type="entry name" value="DNA methylase specificity domain"/>
    <property type="match status" value="2"/>
</dbReference>
<dbReference type="InterPro" id="IPR051212">
    <property type="entry name" value="Type-I_RE_S_subunit"/>
</dbReference>
<dbReference type="PANTHER" id="PTHR43140:SF1">
    <property type="entry name" value="TYPE I RESTRICTION ENZYME ECOKI SPECIFICITY SUBUNIT"/>
    <property type="match status" value="1"/>
</dbReference>
<name>A0A8J8JQQ8_9BACT</name>
<dbReference type="GO" id="GO:0004519">
    <property type="term" value="F:endonuclease activity"/>
    <property type="evidence" value="ECO:0007669"/>
    <property type="project" value="UniProtKB-KW"/>
</dbReference>
<keyword evidence="6" id="KW-0540">Nuclease</keyword>
<keyword evidence="7" id="KW-1185">Reference proteome</keyword>
<keyword evidence="3" id="KW-0238">DNA-binding</keyword>
<dbReference type="GO" id="GO:0003677">
    <property type="term" value="F:DNA binding"/>
    <property type="evidence" value="ECO:0007669"/>
    <property type="project" value="UniProtKB-KW"/>
</dbReference>
<keyword evidence="6" id="KW-0255">Endonuclease</keyword>
<evidence type="ECO:0000256" key="1">
    <source>
        <dbReference type="ARBA" id="ARBA00010923"/>
    </source>
</evidence>
<dbReference type="PANTHER" id="PTHR43140">
    <property type="entry name" value="TYPE-1 RESTRICTION ENZYME ECOKI SPECIFICITY PROTEIN"/>
    <property type="match status" value="1"/>
</dbReference>
<sequence length="418" mass="47047">MDDINKILPKDWKWLKLGEVCNTTSGGTPSRRESKYYDGNIPWVKSGELDRGVITDTEEKISEDAIKNSSAKIFPKGTLLIALYGATIGKLAFLGVDAATNQAICGIFQNEKISSAFLYNYLFFKKRKLIGQGIGGAQPNISQTILKNLDIPLPPKPTQETMVSKIEELFSELDKGMENLRTAQQQLKTYRQSVLKWAFEGKLTNENVKEGELPKGWKEVLLKDVCKIIGGVTKGKDFKGKETIHLPYLRVANVQDGYLDLNEIKLIEILPSDKGKYQLLFGDILYTEGGDKDKLGRGTIWKNEIEDCIHQNHIFRARPLSNEVASMYIAYFSQTRVAKSYFFKHGKQTTNLASINLTILSNLPIPLCAFKEQNKIVQEIESRLSVADKMEESITQSLQQAEALRQSILKKAFEGKLI</sequence>
<feature type="domain" description="Type I restriction modification DNA specificity" evidence="5">
    <location>
        <begin position="9"/>
        <end position="176"/>
    </location>
</feature>
<proteinExistence type="inferred from homology"/>
<dbReference type="Gene3D" id="3.90.220.20">
    <property type="entry name" value="DNA methylase specificity domains"/>
    <property type="match status" value="2"/>
</dbReference>
<keyword evidence="4" id="KW-0175">Coiled coil</keyword>
<keyword evidence="6" id="KW-0378">Hydrolase</keyword>
<accession>A0A8J8JQQ8</accession>
<reference evidence="6" key="1">
    <citation type="submission" date="2019-10" db="EMBL/GenBank/DDBJ databases">
        <title>Draft genome sequence of Panacibacter sp. KCS-6.</title>
        <authorList>
            <person name="Yim K.J."/>
        </authorList>
    </citation>
    <scope>NUCLEOTIDE SEQUENCE</scope>
    <source>
        <strain evidence="6">KCS-6</strain>
    </source>
</reference>
<evidence type="ECO:0000313" key="6">
    <source>
        <dbReference type="EMBL" id="NNV55007.1"/>
    </source>
</evidence>
<evidence type="ECO:0000256" key="4">
    <source>
        <dbReference type="SAM" id="Coils"/>
    </source>
</evidence>
<organism evidence="6 7">
    <name type="scientific">Limnovirga soli</name>
    <dbReference type="NCBI Taxonomy" id="2656915"/>
    <lineage>
        <taxon>Bacteria</taxon>
        <taxon>Pseudomonadati</taxon>
        <taxon>Bacteroidota</taxon>
        <taxon>Chitinophagia</taxon>
        <taxon>Chitinophagales</taxon>
        <taxon>Chitinophagaceae</taxon>
        <taxon>Limnovirga</taxon>
    </lineage>
</organism>
<feature type="coiled-coil region" evidence="4">
    <location>
        <begin position="166"/>
        <end position="193"/>
    </location>
</feature>
<gene>
    <name evidence="6" type="ORF">GD597_06015</name>
</gene>
<dbReference type="InterPro" id="IPR000055">
    <property type="entry name" value="Restrct_endonuc_typeI_TRD"/>
</dbReference>
<evidence type="ECO:0000256" key="3">
    <source>
        <dbReference type="ARBA" id="ARBA00023125"/>
    </source>
</evidence>
<dbReference type="GO" id="GO:0009307">
    <property type="term" value="P:DNA restriction-modification system"/>
    <property type="evidence" value="ECO:0007669"/>
    <property type="project" value="UniProtKB-KW"/>
</dbReference>